<evidence type="ECO:0000313" key="2">
    <source>
        <dbReference type="EMBL" id="CAB5044895.1"/>
    </source>
</evidence>
<gene>
    <name evidence="1" type="ORF">UFOPK1421_00698</name>
    <name evidence="2" type="ORF">UFOPK4275_00168</name>
</gene>
<organism evidence="2">
    <name type="scientific">freshwater metagenome</name>
    <dbReference type="NCBI Taxonomy" id="449393"/>
    <lineage>
        <taxon>unclassified sequences</taxon>
        <taxon>metagenomes</taxon>
        <taxon>ecological metagenomes</taxon>
    </lineage>
</organism>
<proteinExistence type="predicted"/>
<accession>A0A6J7SU03</accession>
<dbReference type="AlphaFoldDB" id="A0A6J7SU03"/>
<dbReference type="EMBL" id="CAFBQJ010000015">
    <property type="protein sequence ID" value="CAB5044895.1"/>
    <property type="molecule type" value="Genomic_DNA"/>
</dbReference>
<sequence>MALLSYLRARSLKEGLVRGRRGWFAIGVVLWTARLVRRISSRSPQLVSKEILRAGESVSISSLEREGRSKRRARKSLS</sequence>
<dbReference type="EMBL" id="CAEZSL010000063">
    <property type="protein sequence ID" value="CAB4542024.1"/>
    <property type="molecule type" value="Genomic_DNA"/>
</dbReference>
<reference evidence="2" key="1">
    <citation type="submission" date="2020-05" db="EMBL/GenBank/DDBJ databases">
        <authorList>
            <person name="Chiriac C."/>
            <person name="Salcher M."/>
            <person name="Ghai R."/>
            <person name="Kavagutti S V."/>
        </authorList>
    </citation>
    <scope>NUCLEOTIDE SEQUENCE</scope>
</reference>
<name>A0A6J7SU03_9ZZZZ</name>
<protein>
    <submittedName>
        <fullName evidence="2">Unannotated protein</fullName>
    </submittedName>
</protein>
<evidence type="ECO:0000313" key="1">
    <source>
        <dbReference type="EMBL" id="CAB4542024.1"/>
    </source>
</evidence>